<dbReference type="Pfam" id="PF13563">
    <property type="entry name" value="2_5_RNA_ligase2"/>
    <property type="match status" value="1"/>
</dbReference>
<dbReference type="SUPFAM" id="SSF55144">
    <property type="entry name" value="LigT-like"/>
    <property type="match status" value="1"/>
</dbReference>
<dbReference type="HOGENOM" id="CLU_1479595_0_0_9"/>
<organism evidence="1 2">
    <name type="scientific">Natranaerobius thermophilus (strain ATCC BAA-1301 / DSM 18059 / JW/NM-WN-LF)</name>
    <dbReference type="NCBI Taxonomy" id="457570"/>
    <lineage>
        <taxon>Bacteria</taxon>
        <taxon>Bacillati</taxon>
        <taxon>Bacillota</taxon>
        <taxon>Clostridia</taxon>
        <taxon>Natranaerobiales</taxon>
        <taxon>Natranaerobiaceae</taxon>
        <taxon>Natranaerobius</taxon>
    </lineage>
</organism>
<dbReference type="EMBL" id="CP001034">
    <property type="protein sequence ID" value="ACB85438.1"/>
    <property type="molecule type" value="Genomic_DNA"/>
</dbReference>
<dbReference type="PANTHER" id="PTHR40037">
    <property type="entry name" value="PHOSPHOESTERASE YJCG-RELATED"/>
    <property type="match status" value="1"/>
</dbReference>
<dbReference type="Gene3D" id="3.90.1140.10">
    <property type="entry name" value="Cyclic phosphodiesterase"/>
    <property type="match status" value="1"/>
</dbReference>
<gene>
    <name evidence="1" type="ordered locus">Nther_1866</name>
</gene>
<dbReference type="PANTHER" id="PTHR40037:SF1">
    <property type="entry name" value="PHOSPHOESTERASE SAOUHSC_00951-RELATED"/>
    <property type="match status" value="1"/>
</dbReference>
<reference evidence="1 2" key="2">
    <citation type="journal article" date="2011" name="J. Bacteriol.">
        <title>Complete genome sequence of the anaerobic, halophilic alkalithermophile Natranaerobius thermophilus JW/NM-WN-LF.</title>
        <authorList>
            <person name="Zhao B."/>
            <person name="Mesbah N.M."/>
            <person name="Dalin E."/>
            <person name="Goodwin L."/>
            <person name="Nolan M."/>
            <person name="Pitluck S."/>
            <person name="Chertkov O."/>
            <person name="Brettin T.S."/>
            <person name="Han J."/>
            <person name="Larimer F.W."/>
            <person name="Land M.L."/>
            <person name="Hauser L."/>
            <person name="Kyrpides N."/>
            <person name="Wiegel J."/>
        </authorList>
    </citation>
    <scope>NUCLEOTIDE SEQUENCE [LARGE SCALE GENOMIC DNA]</scope>
    <source>
        <strain evidence="2">ATCC BAA-1301 / DSM 18059 / JW/NM-WN-LF</strain>
    </source>
</reference>
<dbReference type="KEGG" id="nth:Nther_1866"/>
<proteinExistence type="predicted"/>
<name>B2A621_NATTJ</name>
<dbReference type="eggNOG" id="COG1514">
    <property type="taxonomic scope" value="Bacteria"/>
</dbReference>
<dbReference type="OrthoDB" id="1951600at2"/>
<dbReference type="Proteomes" id="UP000001683">
    <property type="component" value="Chromosome"/>
</dbReference>
<reference evidence="1 2" key="1">
    <citation type="submission" date="2008-04" db="EMBL/GenBank/DDBJ databases">
        <title>Complete sequence of chromosome of Natranaerobius thermophilus JW/NM-WN-LF.</title>
        <authorList>
            <consortium name="US DOE Joint Genome Institute"/>
            <person name="Copeland A."/>
            <person name="Lucas S."/>
            <person name="Lapidus A."/>
            <person name="Glavina del Rio T."/>
            <person name="Dalin E."/>
            <person name="Tice H."/>
            <person name="Bruce D."/>
            <person name="Goodwin L."/>
            <person name="Pitluck S."/>
            <person name="Chertkov O."/>
            <person name="Brettin T."/>
            <person name="Detter J.C."/>
            <person name="Han C."/>
            <person name="Kuske C.R."/>
            <person name="Schmutz J."/>
            <person name="Larimer F."/>
            <person name="Land M."/>
            <person name="Hauser L."/>
            <person name="Kyrpides N."/>
            <person name="Lykidis A."/>
            <person name="Mesbah N.M."/>
            <person name="Wiegel J."/>
        </authorList>
    </citation>
    <scope>NUCLEOTIDE SEQUENCE [LARGE SCALE GENOMIC DNA]</scope>
    <source>
        <strain evidence="2">ATCC BAA-1301 / DSM 18059 / JW/NM-WN-LF</strain>
    </source>
</reference>
<dbReference type="InterPro" id="IPR009097">
    <property type="entry name" value="Cyclic_Pdiesterase"/>
</dbReference>
<dbReference type="InParanoid" id="B2A621"/>
<dbReference type="STRING" id="457570.Nther_1866"/>
<dbReference type="InterPro" id="IPR050580">
    <property type="entry name" value="2H_phosphoesterase_YjcG-like"/>
</dbReference>
<sequence>MSMENKLFLVAIPRGRLLSVASSIQRKLNEIFDIYDEKLPPLHVTIDHLTINNQDEYDKAVQIIENICHSKPPFNLQVNGFSFFGPPHKSINLYVEKTTQLQDLSLEIHEALEQEGLSSRPIYNEWEYHISLINTTFALREWSETEFTKAKELVKEWNVNMSCKVEWLELWKPKFQPHLEIEEFFTLGKGEN</sequence>
<accession>B2A621</accession>
<dbReference type="AlphaFoldDB" id="B2A621"/>
<keyword evidence="2" id="KW-1185">Reference proteome</keyword>
<evidence type="ECO:0000313" key="2">
    <source>
        <dbReference type="Proteomes" id="UP000001683"/>
    </source>
</evidence>
<evidence type="ECO:0000313" key="1">
    <source>
        <dbReference type="EMBL" id="ACB85438.1"/>
    </source>
</evidence>
<dbReference type="RefSeq" id="WP_012448303.1">
    <property type="nucleotide sequence ID" value="NC_010718.1"/>
</dbReference>
<protein>
    <submittedName>
        <fullName evidence="1">Phosphoesterase HXTX</fullName>
    </submittedName>
</protein>